<dbReference type="Proteomes" id="UP000188320">
    <property type="component" value="Unassembled WGS sequence"/>
</dbReference>
<sequence>MLYLCAGAWTTVGRRGAASVGVGARGFASI</sequence>
<keyword evidence="2" id="KW-1185">Reference proteome</keyword>
<evidence type="ECO:0000313" key="1">
    <source>
        <dbReference type="EMBL" id="OMH79793.1"/>
    </source>
</evidence>
<name>A0A1R1PFV1_ZANCU</name>
<evidence type="ECO:0000313" key="2">
    <source>
        <dbReference type="Proteomes" id="UP000188320"/>
    </source>
</evidence>
<organism evidence="1 2">
    <name type="scientific">Zancudomyces culisetae</name>
    <name type="common">Gut fungus</name>
    <name type="synonym">Smittium culisetae</name>
    <dbReference type="NCBI Taxonomy" id="1213189"/>
    <lineage>
        <taxon>Eukaryota</taxon>
        <taxon>Fungi</taxon>
        <taxon>Fungi incertae sedis</taxon>
        <taxon>Zoopagomycota</taxon>
        <taxon>Kickxellomycotina</taxon>
        <taxon>Harpellomycetes</taxon>
        <taxon>Harpellales</taxon>
        <taxon>Legeriomycetaceae</taxon>
        <taxon>Zancudomyces</taxon>
    </lineage>
</organism>
<accession>A0A1R1PFV1</accession>
<protein>
    <submittedName>
        <fullName evidence="1">Uncharacterized protein</fullName>
    </submittedName>
</protein>
<proteinExistence type="predicted"/>
<dbReference type="EMBL" id="LSSK01001410">
    <property type="protein sequence ID" value="OMH79793.1"/>
    <property type="molecule type" value="Genomic_DNA"/>
</dbReference>
<dbReference type="AlphaFoldDB" id="A0A1R1PFV1"/>
<gene>
    <name evidence="1" type="ORF">AX774_g6782</name>
</gene>
<comment type="caution">
    <text evidence="1">The sequence shown here is derived from an EMBL/GenBank/DDBJ whole genome shotgun (WGS) entry which is preliminary data.</text>
</comment>
<feature type="non-terminal residue" evidence="1">
    <location>
        <position position="30"/>
    </location>
</feature>
<reference evidence="2" key="1">
    <citation type="submission" date="2017-01" db="EMBL/GenBank/DDBJ databases">
        <authorList>
            <person name="Wang Y."/>
            <person name="White M."/>
            <person name="Kvist S."/>
            <person name="Moncalvo J.-M."/>
        </authorList>
    </citation>
    <scope>NUCLEOTIDE SEQUENCE [LARGE SCALE GENOMIC DNA]</scope>
    <source>
        <strain evidence="2">COL-18-3</strain>
    </source>
</reference>